<sequence>MKISLKLFASLAVHLPAQVRSTHRVELELAPGVTVLEVIQGQGIPPGQCAIVLVDGVWVAQGERATRVLSDGEVLAIWPPVAGG</sequence>
<name>A0A9D7SI03_9BACT</name>
<dbReference type="Pfam" id="PF02597">
    <property type="entry name" value="ThiS"/>
    <property type="match status" value="1"/>
</dbReference>
<comment type="caution">
    <text evidence="1">The sequence shown here is derived from an EMBL/GenBank/DDBJ whole genome shotgun (WGS) entry which is preliminary data.</text>
</comment>
<gene>
    <name evidence="1" type="ORF">IPP58_08730</name>
</gene>
<evidence type="ECO:0000313" key="2">
    <source>
        <dbReference type="Proteomes" id="UP000886657"/>
    </source>
</evidence>
<accession>A0A9D7SI03</accession>
<protein>
    <submittedName>
        <fullName evidence="1">MoaD/ThiS family protein</fullName>
    </submittedName>
</protein>
<dbReference type="Gene3D" id="3.10.20.30">
    <property type="match status" value="1"/>
</dbReference>
<dbReference type="InterPro" id="IPR012675">
    <property type="entry name" value="Beta-grasp_dom_sf"/>
</dbReference>
<dbReference type="Proteomes" id="UP000886657">
    <property type="component" value="Unassembled WGS sequence"/>
</dbReference>
<dbReference type="InterPro" id="IPR016155">
    <property type="entry name" value="Mopterin_synth/thiamin_S_b"/>
</dbReference>
<evidence type="ECO:0000313" key="1">
    <source>
        <dbReference type="EMBL" id="MBK9796573.1"/>
    </source>
</evidence>
<dbReference type="SUPFAM" id="SSF54285">
    <property type="entry name" value="MoaD/ThiS"/>
    <property type="match status" value="1"/>
</dbReference>
<dbReference type="InterPro" id="IPR003749">
    <property type="entry name" value="ThiS/MoaD-like"/>
</dbReference>
<dbReference type="EMBL" id="JADKIO010000006">
    <property type="protein sequence ID" value="MBK9796573.1"/>
    <property type="molecule type" value="Genomic_DNA"/>
</dbReference>
<reference evidence="1" key="1">
    <citation type="submission" date="2020-10" db="EMBL/GenBank/DDBJ databases">
        <title>Connecting structure to function with the recovery of over 1000 high-quality activated sludge metagenome-assembled genomes encoding full-length rRNA genes using long-read sequencing.</title>
        <authorList>
            <person name="Singleton C.M."/>
            <person name="Petriglieri F."/>
            <person name="Kristensen J.M."/>
            <person name="Kirkegaard R.H."/>
            <person name="Michaelsen T.Y."/>
            <person name="Andersen M.H."/>
            <person name="Karst S.M."/>
            <person name="Dueholm M.S."/>
            <person name="Nielsen P.H."/>
            <person name="Albertsen M."/>
        </authorList>
    </citation>
    <scope>NUCLEOTIDE SEQUENCE</scope>
    <source>
        <strain evidence="1">Skiv_18-Q3-R9-52_MAXAC.067</strain>
    </source>
</reference>
<proteinExistence type="predicted"/>
<organism evidence="1 2">
    <name type="scientific">Candidatus Geothrix skivensis</name>
    <dbReference type="NCBI Taxonomy" id="2954439"/>
    <lineage>
        <taxon>Bacteria</taxon>
        <taxon>Pseudomonadati</taxon>
        <taxon>Acidobacteriota</taxon>
        <taxon>Holophagae</taxon>
        <taxon>Holophagales</taxon>
        <taxon>Holophagaceae</taxon>
        <taxon>Geothrix</taxon>
    </lineage>
</organism>
<dbReference type="AlphaFoldDB" id="A0A9D7SI03"/>